<accession>A0A8T3BCU6</accession>
<protein>
    <submittedName>
        <fullName evidence="1">Uncharacterized protein</fullName>
    </submittedName>
</protein>
<evidence type="ECO:0000313" key="2">
    <source>
        <dbReference type="Proteomes" id="UP000829196"/>
    </source>
</evidence>
<evidence type="ECO:0000313" key="1">
    <source>
        <dbReference type="EMBL" id="KAI0510816.1"/>
    </source>
</evidence>
<name>A0A8T3BCU6_DENNO</name>
<reference evidence="1" key="1">
    <citation type="journal article" date="2022" name="Front. Genet.">
        <title>Chromosome-Scale Assembly of the Dendrobium nobile Genome Provides Insights Into the Molecular Mechanism of the Biosynthesis of the Medicinal Active Ingredient of Dendrobium.</title>
        <authorList>
            <person name="Xu Q."/>
            <person name="Niu S.-C."/>
            <person name="Li K.-L."/>
            <person name="Zheng P.-J."/>
            <person name="Zhang X.-J."/>
            <person name="Jia Y."/>
            <person name="Liu Y."/>
            <person name="Niu Y.-X."/>
            <person name="Yu L.-H."/>
            <person name="Chen D.-F."/>
            <person name="Zhang G.-Q."/>
        </authorList>
    </citation>
    <scope>NUCLEOTIDE SEQUENCE</scope>
    <source>
        <tissue evidence="1">Leaf</tissue>
    </source>
</reference>
<keyword evidence="2" id="KW-1185">Reference proteome</keyword>
<dbReference type="EMBL" id="JAGYWB010000009">
    <property type="protein sequence ID" value="KAI0510816.1"/>
    <property type="molecule type" value="Genomic_DNA"/>
</dbReference>
<comment type="caution">
    <text evidence="1">The sequence shown here is derived from an EMBL/GenBank/DDBJ whole genome shotgun (WGS) entry which is preliminary data.</text>
</comment>
<proteinExistence type="predicted"/>
<dbReference type="AlphaFoldDB" id="A0A8T3BCU6"/>
<gene>
    <name evidence="1" type="ORF">KFK09_011425</name>
</gene>
<sequence length="78" mass="8788">MLLEIPALNEKLAWVSLISKILMNECCITAVQQNVCEDPLNVNFVAVKEKSATSIDNHVPVPSHNAWKYPQHFQVESL</sequence>
<organism evidence="1 2">
    <name type="scientific">Dendrobium nobile</name>
    <name type="common">Orchid</name>
    <dbReference type="NCBI Taxonomy" id="94219"/>
    <lineage>
        <taxon>Eukaryota</taxon>
        <taxon>Viridiplantae</taxon>
        <taxon>Streptophyta</taxon>
        <taxon>Embryophyta</taxon>
        <taxon>Tracheophyta</taxon>
        <taxon>Spermatophyta</taxon>
        <taxon>Magnoliopsida</taxon>
        <taxon>Liliopsida</taxon>
        <taxon>Asparagales</taxon>
        <taxon>Orchidaceae</taxon>
        <taxon>Epidendroideae</taxon>
        <taxon>Malaxideae</taxon>
        <taxon>Dendrobiinae</taxon>
        <taxon>Dendrobium</taxon>
    </lineage>
</organism>
<dbReference type="Proteomes" id="UP000829196">
    <property type="component" value="Unassembled WGS sequence"/>
</dbReference>